<name>A0A1Y1SHF1_9GAMM</name>
<dbReference type="EMBL" id="AQQV01000001">
    <property type="protein sequence ID" value="ORE89094.1"/>
    <property type="molecule type" value="Genomic_DNA"/>
</dbReference>
<keyword evidence="5" id="KW-1185">Reference proteome</keyword>
<reference evidence="4 5" key="1">
    <citation type="submission" date="2013-04" db="EMBL/GenBank/DDBJ databases">
        <title>Oceanococcus atlanticus 22II-S10r2 Genome Sequencing.</title>
        <authorList>
            <person name="Lai Q."/>
            <person name="Li G."/>
            <person name="Shao Z."/>
        </authorList>
    </citation>
    <scope>NUCLEOTIDE SEQUENCE [LARGE SCALE GENOMIC DNA]</scope>
    <source>
        <strain evidence="4 5">22II-S10r2</strain>
    </source>
</reference>
<feature type="signal peptide" evidence="2">
    <location>
        <begin position="1"/>
        <end position="21"/>
    </location>
</feature>
<proteinExistence type="predicted"/>
<feature type="coiled-coil region" evidence="1">
    <location>
        <begin position="68"/>
        <end position="103"/>
    </location>
</feature>
<dbReference type="Proteomes" id="UP000192342">
    <property type="component" value="Unassembled WGS sequence"/>
</dbReference>
<evidence type="ECO:0000256" key="2">
    <source>
        <dbReference type="SAM" id="SignalP"/>
    </source>
</evidence>
<accession>A0A1Y1SHF1</accession>
<feature type="chain" id="PRO_5012078737" description="DUF4412 domain-containing protein" evidence="2">
    <location>
        <begin position="22"/>
        <end position="250"/>
    </location>
</feature>
<gene>
    <name evidence="4" type="ORF">ATO7_04425</name>
</gene>
<keyword evidence="1" id="KW-0175">Coiled coil</keyword>
<dbReference type="AlphaFoldDB" id="A0A1Y1SHF1"/>
<evidence type="ECO:0000313" key="4">
    <source>
        <dbReference type="EMBL" id="ORE89094.1"/>
    </source>
</evidence>
<sequence>MNLSRLLLAPALLASSATALAAGTLSYASPENEGHQQLEIGASAVRMSQQGQPQWLLYQDADKTLYIVDDTQRSYNRVTEQAAEALAKQVAALQKQIEQQLAMLPPEQRDMMKGMLPQVPDMSKRNFRVEKTQGTRKVGDYTCQPVTVYDNDKASEELCLADVSAVGLKAADLKLLKRMGETMSAMASQFGAGSMAAVLDQMDGVPVEHRAPGAQQAKATLVKVDTAAPDAARLSLPEGYSERPLFPGMN</sequence>
<dbReference type="RefSeq" id="WP_083559903.1">
    <property type="nucleotide sequence ID" value="NZ_AQQV01000001.1"/>
</dbReference>
<feature type="domain" description="DUF4412" evidence="3">
    <location>
        <begin position="62"/>
        <end position="240"/>
    </location>
</feature>
<evidence type="ECO:0000313" key="5">
    <source>
        <dbReference type="Proteomes" id="UP000192342"/>
    </source>
</evidence>
<organism evidence="4 5">
    <name type="scientific">Oceanococcus atlanticus</name>
    <dbReference type="NCBI Taxonomy" id="1317117"/>
    <lineage>
        <taxon>Bacteria</taxon>
        <taxon>Pseudomonadati</taxon>
        <taxon>Pseudomonadota</taxon>
        <taxon>Gammaproteobacteria</taxon>
        <taxon>Chromatiales</taxon>
        <taxon>Oceanococcaceae</taxon>
        <taxon>Oceanococcus</taxon>
    </lineage>
</organism>
<keyword evidence="2" id="KW-0732">Signal</keyword>
<evidence type="ECO:0000259" key="3">
    <source>
        <dbReference type="Pfam" id="PF14371"/>
    </source>
</evidence>
<dbReference type="STRING" id="1317117.ATO7_04425"/>
<evidence type="ECO:0000256" key="1">
    <source>
        <dbReference type="SAM" id="Coils"/>
    </source>
</evidence>
<comment type="caution">
    <text evidence="4">The sequence shown here is derived from an EMBL/GenBank/DDBJ whole genome shotgun (WGS) entry which is preliminary data.</text>
</comment>
<dbReference type="Pfam" id="PF14371">
    <property type="entry name" value="DUF4412"/>
    <property type="match status" value="1"/>
</dbReference>
<protein>
    <recommendedName>
        <fullName evidence="3">DUF4412 domain-containing protein</fullName>
    </recommendedName>
</protein>
<dbReference type="InterPro" id="IPR025524">
    <property type="entry name" value="DUF4412"/>
</dbReference>
<dbReference type="OrthoDB" id="5562841at2"/>